<evidence type="ECO:0000313" key="2">
    <source>
        <dbReference type="EMBL" id="EMP36680.1"/>
    </source>
</evidence>
<accession>M7BLT3</accession>
<dbReference type="EMBL" id="KB524250">
    <property type="protein sequence ID" value="EMP36680.1"/>
    <property type="molecule type" value="Genomic_DNA"/>
</dbReference>
<dbReference type="FunFam" id="1.10.10.60:FF:000032">
    <property type="entry name" value="Zinc finger and SCAN domain-containing 20"/>
    <property type="match status" value="1"/>
</dbReference>
<reference evidence="3" key="1">
    <citation type="journal article" date="2013" name="Nat. Genet.">
        <title>The draft genomes of soft-shell turtle and green sea turtle yield insights into the development and evolution of the turtle-specific body plan.</title>
        <authorList>
            <person name="Wang Z."/>
            <person name="Pascual-Anaya J."/>
            <person name="Zadissa A."/>
            <person name="Li W."/>
            <person name="Niimura Y."/>
            <person name="Huang Z."/>
            <person name="Li C."/>
            <person name="White S."/>
            <person name="Xiong Z."/>
            <person name="Fang D."/>
            <person name="Wang B."/>
            <person name="Ming Y."/>
            <person name="Chen Y."/>
            <person name="Zheng Y."/>
            <person name="Kuraku S."/>
            <person name="Pignatelli M."/>
            <person name="Herrero J."/>
            <person name="Beal K."/>
            <person name="Nozawa M."/>
            <person name="Li Q."/>
            <person name="Wang J."/>
            <person name="Zhang H."/>
            <person name="Yu L."/>
            <person name="Shigenobu S."/>
            <person name="Wang J."/>
            <person name="Liu J."/>
            <person name="Flicek P."/>
            <person name="Searle S."/>
            <person name="Wang J."/>
            <person name="Kuratani S."/>
            <person name="Yin Y."/>
            <person name="Aken B."/>
            <person name="Zhang G."/>
            <person name="Irie N."/>
        </authorList>
    </citation>
    <scope>NUCLEOTIDE SEQUENCE [LARGE SCALE GENOMIC DNA]</scope>
</reference>
<keyword evidence="3" id="KW-1185">Reference proteome</keyword>
<dbReference type="PANTHER" id="PTHR47595:SF1">
    <property type="entry name" value="MYB_SANT-LIKE DNA-BINDING DOMAIN-CONTAINING PROTEIN"/>
    <property type="match status" value="1"/>
</dbReference>
<dbReference type="AlphaFoldDB" id="M7BLT3"/>
<evidence type="ECO:0000259" key="1">
    <source>
        <dbReference type="Pfam" id="PF13837"/>
    </source>
</evidence>
<dbReference type="PANTHER" id="PTHR47595">
    <property type="entry name" value="HEAT SHOCK 70 KDA PROTEIN 14"/>
    <property type="match status" value="1"/>
</dbReference>
<proteinExistence type="predicted"/>
<name>M7BLT3_CHEMY</name>
<dbReference type="Pfam" id="PF13837">
    <property type="entry name" value="Myb_DNA-bind_4"/>
    <property type="match status" value="1"/>
</dbReference>
<organism evidence="2 3">
    <name type="scientific">Chelonia mydas</name>
    <name type="common">Green sea-turtle</name>
    <name type="synonym">Chelonia agassizi</name>
    <dbReference type="NCBI Taxonomy" id="8469"/>
    <lineage>
        <taxon>Eukaryota</taxon>
        <taxon>Metazoa</taxon>
        <taxon>Chordata</taxon>
        <taxon>Craniata</taxon>
        <taxon>Vertebrata</taxon>
        <taxon>Euteleostomi</taxon>
        <taxon>Archelosauria</taxon>
        <taxon>Testudinata</taxon>
        <taxon>Testudines</taxon>
        <taxon>Cryptodira</taxon>
        <taxon>Durocryptodira</taxon>
        <taxon>Americhelydia</taxon>
        <taxon>Chelonioidea</taxon>
        <taxon>Cheloniidae</taxon>
        <taxon>Chelonia</taxon>
    </lineage>
</organism>
<dbReference type="Proteomes" id="UP000031443">
    <property type="component" value="Unassembled WGS sequence"/>
</dbReference>
<sequence>MQSQNRKRAPAWTKREVLDLIAVWGDKSVLSELHSKRRNAKIFEKISKGMMDRGHNRDPQQCCVKIKELRQAYQKTKEANGHSGSEPQTCRFYDELHAILGGPLPLPHPCPWTPARGESHATGMRILGTRKMMMRRRRRIVHTRGPAKWIHESRVAVEEVETMVSTGHISRQRTHVPGSP</sequence>
<dbReference type="InterPro" id="IPR044822">
    <property type="entry name" value="Myb_DNA-bind_4"/>
</dbReference>
<evidence type="ECO:0000313" key="3">
    <source>
        <dbReference type="Proteomes" id="UP000031443"/>
    </source>
</evidence>
<dbReference type="Gene3D" id="1.10.10.60">
    <property type="entry name" value="Homeodomain-like"/>
    <property type="match status" value="1"/>
</dbReference>
<feature type="domain" description="Myb/SANT-like DNA-binding" evidence="1">
    <location>
        <begin position="11"/>
        <end position="99"/>
    </location>
</feature>
<protein>
    <recommendedName>
        <fullName evidence="1">Myb/SANT-like DNA-binding domain-containing protein</fullName>
    </recommendedName>
</protein>
<gene>
    <name evidence="2" type="ORF">UY3_06172</name>
</gene>